<evidence type="ECO:0000256" key="1">
    <source>
        <dbReference type="SAM" id="MobiDB-lite"/>
    </source>
</evidence>
<dbReference type="RefSeq" id="WP_345139945.1">
    <property type="nucleotide sequence ID" value="NZ_BAABAT010000052.1"/>
</dbReference>
<name>A0ABP8DS23_9ACTN</name>
<feature type="region of interest" description="Disordered" evidence="1">
    <location>
        <begin position="48"/>
        <end position="88"/>
    </location>
</feature>
<reference evidence="3" key="1">
    <citation type="journal article" date="2019" name="Int. J. Syst. Evol. Microbiol.">
        <title>The Global Catalogue of Microorganisms (GCM) 10K type strain sequencing project: providing services to taxonomists for standard genome sequencing and annotation.</title>
        <authorList>
            <consortium name="The Broad Institute Genomics Platform"/>
            <consortium name="The Broad Institute Genome Sequencing Center for Infectious Disease"/>
            <person name="Wu L."/>
            <person name="Ma J."/>
        </authorList>
    </citation>
    <scope>NUCLEOTIDE SEQUENCE [LARGE SCALE GENOMIC DNA]</scope>
    <source>
        <strain evidence="3">JCM 17441</strain>
    </source>
</reference>
<organism evidence="2 3">
    <name type="scientific">Dactylosporangium darangshiense</name>
    <dbReference type="NCBI Taxonomy" id="579108"/>
    <lineage>
        <taxon>Bacteria</taxon>
        <taxon>Bacillati</taxon>
        <taxon>Actinomycetota</taxon>
        <taxon>Actinomycetes</taxon>
        <taxon>Micromonosporales</taxon>
        <taxon>Micromonosporaceae</taxon>
        <taxon>Dactylosporangium</taxon>
    </lineage>
</organism>
<evidence type="ECO:0000313" key="3">
    <source>
        <dbReference type="Proteomes" id="UP001500620"/>
    </source>
</evidence>
<proteinExistence type="predicted"/>
<feature type="compositionally biased region" description="Basic and acidic residues" evidence="1">
    <location>
        <begin position="51"/>
        <end position="88"/>
    </location>
</feature>
<accession>A0ABP8DS23</accession>
<evidence type="ECO:0000313" key="2">
    <source>
        <dbReference type="EMBL" id="GAA4262450.1"/>
    </source>
</evidence>
<gene>
    <name evidence="2" type="ORF">GCM10022255_099110</name>
</gene>
<protein>
    <submittedName>
        <fullName evidence="2">Uncharacterized protein</fullName>
    </submittedName>
</protein>
<comment type="caution">
    <text evidence="2">The sequence shown here is derived from an EMBL/GenBank/DDBJ whole genome shotgun (WGS) entry which is preliminary data.</text>
</comment>
<dbReference type="Proteomes" id="UP001500620">
    <property type="component" value="Unassembled WGS sequence"/>
</dbReference>
<dbReference type="EMBL" id="BAABAT010000052">
    <property type="protein sequence ID" value="GAA4262450.1"/>
    <property type="molecule type" value="Genomic_DNA"/>
</dbReference>
<sequence length="88" mass="9869">MTKTDNLGVPRVDEAVDLDTIRDEAEDIAVPAFDYIAQPIEAMVDGLTGHAHHENYQTDETQVDHGSTEGPTDKSVEMSEHPYCERRR</sequence>
<keyword evidence="3" id="KW-1185">Reference proteome</keyword>